<reference evidence="2 3" key="1">
    <citation type="submission" date="2016-12" db="EMBL/GenBank/DDBJ databases">
        <title>Study of bacterial adaptation to deep sea.</title>
        <authorList>
            <person name="Song J."/>
            <person name="Yoshizawa S."/>
            <person name="Kogure K."/>
        </authorList>
    </citation>
    <scope>NUCLEOTIDE SEQUENCE [LARGE SCALE GENOMIC DNA]</scope>
    <source>
        <strain evidence="2 3">SAORIC-165</strain>
    </source>
</reference>
<name>A0A2S7TYN1_9BACT</name>
<feature type="compositionally biased region" description="Basic and acidic residues" evidence="1">
    <location>
        <begin position="16"/>
        <end position="25"/>
    </location>
</feature>
<dbReference type="EMBL" id="MQWA01000001">
    <property type="protein sequence ID" value="PQJ27856.1"/>
    <property type="molecule type" value="Genomic_DNA"/>
</dbReference>
<evidence type="ECO:0000256" key="1">
    <source>
        <dbReference type="SAM" id="MobiDB-lite"/>
    </source>
</evidence>
<proteinExistence type="predicted"/>
<evidence type="ECO:0000313" key="2">
    <source>
        <dbReference type="EMBL" id="PQJ27856.1"/>
    </source>
</evidence>
<feature type="region of interest" description="Disordered" evidence="1">
    <location>
        <begin position="444"/>
        <end position="479"/>
    </location>
</feature>
<accession>A0A2S7TYN1</accession>
<evidence type="ECO:0000313" key="3">
    <source>
        <dbReference type="Proteomes" id="UP000239907"/>
    </source>
</evidence>
<gene>
    <name evidence="2" type="ORF">BSZ32_04640</name>
</gene>
<keyword evidence="3" id="KW-1185">Reference proteome</keyword>
<sequence>MGLFSEKNLPALSRQMNEKPEENKALDLSALDFGPSWARQGESKPRKKYADSGERDGRRSEGNMGKRREGGRPQRGERDDRKPFRGRDGGELRRPQRPQRPQPVEATAAVAADIMPIEEGIDNLSKEIIAAGRTYSVFELARMILASRDRYKVIFRKEETGPELLQSKLDGAVFLTKAECLTYFRTAECLKELYTAEEVEVEAPKGSFQSIAKCGFSGALFGPSNYHAYNQNIIDLHQAEFSNMALDRYKSRVVTESGEEAVNAWLETMKKKTQYRLVSDTEIIFEDEKAMLAHFEAKLFEDTFRATHRADVDSQILGKLLSPGLLTLLKETIADQRRYPGKLAPFLCRQLSGRHLAVFKWQGKLHCGPSRPHAIGVDVQLAERPAIMLAWILGNPGGGIDALWKTVLPEEVTDEVKKAWFHDLHWMINEGFVILVSDGHIFSSDHSSAPAKKAATPKKKKKAAEPVSKKTPEKDGKSE</sequence>
<organism evidence="2 3">
    <name type="scientific">Rubritalea profundi</name>
    <dbReference type="NCBI Taxonomy" id="1658618"/>
    <lineage>
        <taxon>Bacteria</taxon>
        <taxon>Pseudomonadati</taxon>
        <taxon>Verrucomicrobiota</taxon>
        <taxon>Verrucomicrobiia</taxon>
        <taxon>Verrucomicrobiales</taxon>
        <taxon>Rubritaleaceae</taxon>
        <taxon>Rubritalea</taxon>
    </lineage>
</organism>
<dbReference type="AlphaFoldDB" id="A0A2S7TYN1"/>
<feature type="compositionally biased region" description="Basic and acidic residues" evidence="1">
    <location>
        <begin position="463"/>
        <end position="479"/>
    </location>
</feature>
<dbReference type="Proteomes" id="UP000239907">
    <property type="component" value="Unassembled WGS sequence"/>
</dbReference>
<feature type="region of interest" description="Disordered" evidence="1">
    <location>
        <begin position="1"/>
        <end position="107"/>
    </location>
</feature>
<comment type="caution">
    <text evidence="2">The sequence shown here is derived from an EMBL/GenBank/DDBJ whole genome shotgun (WGS) entry which is preliminary data.</text>
</comment>
<feature type="compositionally biased region" description="Basic and acidic residues" evidence="1">
    <location>
        <begin position="41"/>
        <end position="94"/>
    </location>
</feature>
<protein>
    <submittedName>
        <fullName evidence="2">Uncharacterized protein</fullName>
    </submittedName>
</protein>